<evidence type="ECO:0000259" key="6">
    <source>
        <dbReference type="PROSITE" id="PS50970"/>
    </source>
</evidence>
<evidence type="ECO:0000313" key="7">
    <source>
        <dbReference type="EMBL" id="KAG6530601.1"/>
    </source>
</evidence>
<organism evidence="7 8">
    <name type="scientific">Zingiber officinale</name>
    <name type="common">Ginger</name>
    <name type="synonym">Amomum zingiber</name>
    <dbReference type="NCBI Taxonomy" id="94328"/>
    <lineage>
        <taxon>Eukaryota</taxon>
        <taxon>Viridiplantae</taxon>
        <taxon>Streptophyta</taxon>
        <taxon>Embryophyta</taxon>
        <taxon>Tracheophyta</taxon>
        <taxon>Spermatophyta</taxon>
        <taxon>Magnoliopsida</taxon>
        <taxon>Liliopsida</taxon>
        <taxon>Zingiberales</taxon>
        <taxon>Zingiberaceae</taxon>
        <taxon>Zingiber</taxon>
    </lineage>
</organism>
<dbReference type="GO" id="GO:0033528">
    <property type="term" value="P:S-methylmethionine cycle"/>
    <property type="evidence" value="ECO:0007669"/>
    <property type="project" value="TreeGrafter"/>
</dbReference>
<dbReference type="GO" id="GO:0008898">
    <property type="term" value="F:S-adenosylmethionine-homocysteine S-methyltransferase activity"/>
    <property type="evidence" value="ECO:0007669"/>
    <property type="project" value="TreeGrafter"/>
</dbReference>
<evidence type="ECO:0000256" key="4">
    <source>
        <dbReference type="ARBA" id="ARBA00022833"/>
    </source>
</evidence>
<dbReference type="EMBL" id="JACMSC010000003">
    <property type="protein sequence ID" value="KAG6530601.1"/>
    <property type="molecule type" value="Genomic_DNA"/>
</dbReference>
<dbReference type="GO" id="GO:0032259">
    <property type="term" value="P:methylation"/>
    <property type="evidence" value="ECO:0007669"/>
    <property type="project" value="UniProtKB-KW"/>
</dbReference>
<dbReference type="InterPro" id="IPR036589">
    <property type="entry name" value="HCY_dom_sf"/>
</dbReference>
<dbReference type="Gene3D" id="3.20.20.330">
    <property type="entry name" value="Homocysteine-binding-like domain"/>
    <property type="match status" value="1"/>
</dbReference>
<evidence type="ECO:0000313" key="8">
    <source>
        <dbReference type="Proteomes" id="UP000734854"/>
    </source>
</evidence>
<dbReference type="SUPFAM" id="SSF82282">
    <property type="entry name" value="Homocysteine S-methyltransferase"/>
    <property type="match status" value="1"/>
</dbReference>
<keyword evidence="4" id="KW-0862">Zinc</keyword>
<dbReference type="AlphaFoldDB" id="A0A8J5I872"/>
<sequence>MRYSVNKDCHILKHLFMIPLQKQVQLDYLKAGANVIITSSYQIFAEESEALLWKSVEIALEARELFYDEFSNGSDIHNDRKKPTILVPASVGSYGACLFLQMTPEKLKEFHRRRIEVLAESSADLIAFETILNKMEAQAYAKLLGEDKINYPAWFSFNSKDGVNVVSGDSLIECASIADSCKKVIAAVPLRDSSRG</sequence>
<gene>
    <name evidence="7" type="ORF">ZIOFF_012842</name>
</gene>
<dbReference type="InterPro" id="IPR003726">
    <property type="entry name" value="HCY_dom"/>
</dbReference>
<evidence type="ECO:0000256" key="2">
    <source>
        <dbReference type="ARBA" id="ARBA00022679"/>
    </source>
</evidence>
<dbReference type="GO" id="GO:0009086">
    <property type="term" value="P:methionine biosynthetic process"/>
    <property type="evidence" value="ECO:0007669"/>
    <property type="project" value="TreeGrafter"/>
</dbReference>
<dbReference type="InterPro" id="IPR051486">
    <property type="entry name" value="Hcy_S-methyltransferase"/>
</dbReference>
<keyword evidence="1" id="KW-0489">Methyltransferase</keyword>
<dbReference type="Pfam" id="PF02574">
    <property type="entry name" value="S-methyl_trans"/>
    <property type="match status" value="1"/>
</dbReference>
<evidence type="ECO:0000256" key="5">
    <source>
        <dbReference type="PROSITE-ProRule" id="PRU00333"/>
    </source>
</evidence>
<keyword evidence="8" id="KW-1185">Reference proteome</keyword>
<comment type="caution">
    <text evidence="7">The sequence shown here is derived from an EMBL/GenBank/DDBJ whole genome shotgun (WGS) entry which is preliminary data.</text>
</comment>
<dbReference type="PROSITE" id="PS50970">
    <property type="entry name" value="HCY"/>
    <property type="match status" value="1"/>
</dbReference>
<proteinExistence type="predicted"/>
<comment type="caution">
    <text evidence="5">Lacks conserved residue(s) required for the propagation of feature annotation.</text>
</comment>
<evidence type="ECO:0000256" key="3">
    <source>
        <dbReference type="ARBA" id="ARBA00022723"/>
    </source>
</evidence>
<protein>
    <recommendedName>
        <fullName evidence="6">Hcy-binding domain-containing protein</fullName>
    </recommendedName>
</protein>
<feature type="domain" description="Hcy-binding" evidence="6">
    <location>
        <begin position="1"/>
        <end position="196"/>
    </location>
</feature>
<reference evidence="7 8" key="1">
    <citation type="submission" date="2020-08" db="EMBL/GenBank/DDBJ databases">
        <title>Plant Genome Project.</title>
        <authorList>
            <person name="Zhang R.-G."/>
        </authorList>
    </citation>
    <scope>NUCLEOTIDE SEQUENCE [LARGE SCALE GENOMIC DNA]</scope>
    <source>
        <tissue evidence="7">Rhizome</tissue>
    </source>
</reference>
<evidence type="ECO:0000256" key="1">
    <source>
        <dbReference type="ARBA" id="ARBA00022603"/>
    </source>
</evidence>
<accession>A0A8J5I872</accession>
<name>A0A8J5I872_ZINOF</name>
<dbReference type="PANTHER" id="PTHR46015">
    <property type="entry name" value="ZGC:172121"/>
    <property type="match status" value="1"/>
</dbReference>
<keyword evidence="3" id="KW-0479">Metal-binding</keyword>
<dbReference type="PANTHER" id="PTHR46015:SF11">
    <property type="entry name" value="HOMOCYSTEINE S-METHYLTRANSFERASE 3"/>
    <property type="match status" value="1"/>
</dbReference>
<dbReference type="Proteomes" id="UP000734854">
    <property type="component" value="Unassembled WGS sequence"/>
</dbReference>
<keyword evidence="2" id="KW-0808">Transferase</keyword>
<dbReference type="GO" id="GO:0046872">
    <property type="term" value="F:metal ion binding"/>
    <property type="evidence" value="ECO:0007669"/>
    <property type="project" value="UniProtKB-KW"/>
</dbReference>